<evidence type="ECO:0000313" key="2">
    <source>
        <dbReference type="Proteomes" id="UP001597419"/>
    </source>
</evidence>
<accession>A0ABW5GGP4</accession>
<organism evidence="1 2">
    <name type="scientific">Amycolatopsis samaneae</name>
    <dbReference type="NCBI Taxonomy" id="664691"/>
    <lineage>
        <taxon>Bacteria</taxon>
        <taxon>Bacillati</taxon>
        <taxon>Actinomycetota</taxon>
        <taxon>Actinomycetes</taxon>
        <taxon>Pseudonocardiales</taxon>
        <taxon>Pseudonocardiaceae</taxon>
        <taxon>Amycolatopsis</taxon>
    </lineage>
</organism>
<dbReference type="RefSeq" id="WP_345397059.1">
    <property type="nucleotide sequence ID" value="NZ_BAABHG010000008.1"/>
</dbReference>
<dbReference type="EMBL" id="JBHUKU010000006">
    <property type="protein sequence ID" value="MFD2459590.1"/>
    <property type="molecule type" value="Genomic_DNA"/>
</dbReference>
<reference evidence="2" key="1">
    <citation type="journal article" date="2019" name="Int. J. Syst. Evol. Microbiol.">
        <title>The Global Catalogue of Microorganisms (GCM) 10K type strain sequencing project: providing services to taxonomists for standard genome sequencing and annotation.</title>
        <authorList>
            <consortium name="The Broad Institute Genomics Platform"/>
            <consortium name="The Broad Institute Genome Sequencing Center for Infectious Disease"/>
            <person name="Wu L."/>
            <person name="Ma J."/>
        </authorList>
    </citation>
    <scope>NUCLEOTIDE SEQUENCE [LARGE SCALE GENOMIC DNA]</scope>
    <source>
        <strain evidence="2">CGMCC 4.7643</strain>
    </source>
</reference>
<comment type="caution">
    <text evidence="1">The sequence shown here is derived from an EMBL/GenBank/DDBJ whole genome shotgun (WGS) entry which is preliminary data.</text>
</comment>
<proteinExistence type="predicted"/>
<name>A0ABW5GGP4_9PSEU</name>
<dbReference type="Proteomes" id="UP001597419">
    <property type="component" value="Unassembled WGS sequence"/>
</dbReference>
<protein>
    <submittedName>
        <fullName evidence="1">Uncharacterized protein</fullName>
    </submittedName>
</protein>
<sequence>MDFARQEINVWENAAIVTAFDADVEQHCGGQDRPAFRAQIRFRA</sequence>
<keyword evidence="2" id="KW-1185">Reference proteome</keyword>
<evidence type="ECO:0000313" key="1">
    <source>
        <dbReference type="EMBL" id="MFD2459590.1"/>
    </source>
</evidence>
<gene>
    <name evidence="1" type="ORF">ACFSYJ_13335</name>
</gene>